<proteinExistence type="predicted"/>
<dbReference type="PANTHER" id="PTHR46932">
    <property type="entry name" value="HEAVY METAL-ASSOCIATED ISOPRENYLATED PLANT PROTEIN 47"/>
    <property type="match status" value="1"/>
</dbReference>
<dbReference type="Gene3D" id="3.30.70.100">
    <property type="match status" value="1"/>
</dbReference>
<accession>A0A6G1BR01</accession>
<gene>
    <name evidence="1" type="ORF">E2562_002841</name>
</gene>
<keyword evidence="2" id="KW-1185">Reference proteome</keyword>
<evidence type="ECO:0008006" key="3">
    <source>
        <dbReference type="Google" id="ProtNLM"/>
    </source>
</evidence>
<dbReference type="EMBL" id="SPHZ02000011">
    <property type="protein sequence ID" value="KAF0890478.1"/>
    <property type="molecule type" value="Genomic_DNA"/>
</dbReference>
<protein>
    <recommendedName>
        <fullName evidence="3">HMA domain-containing protein</fullName>
    </recommendedName>
</protein>
<sequence>MKQKIVIKACMPCDGCRSKALGVAAKADGVISMAITGDDKDRLEVVGVGVDVTCLVICLRKKVRYAEN</sequence>
<dbReference type="AlphaFoldDB" id="A0A6G1BR01"/>
<dbReference type="Proteomes" id="UP000479710">
    <property type="component" value="Unassembled WGS sequence"/>
</dbReference>
<comment type="caution">
    <text evidence="1">The sequence shown here is derived from an EMBL/GenBank/DDBJ whole genome shotgun (WGS) entry which is preliminary data.</text>
</comment>
<dbReference type="OrthoDB" id="692521at2759"/>
<reference evidence="1 2" key="1">
    <citation type="submission" date="2019-11" db="EMBL/GenBank/DDBJ databases">
        <title>Whole genome sequence of Oryza granulata.</title>
        <authorList>
            <person name="Li W."/>
        </authorList>
    </citation>
    <scope>NUCLEOTIDE SEQUENCE [LARGE SCALE GENOMIC DNA]</scope>
    <source>
        <strain evidence="2">cv. Menghai</strain>
        <tissue evidence="1">Leaf</tissue>
    </source>
</reference>
<dbReference type="PANTHER" id="PTHR46932:SF20">
    <property type="entry name" value="HMA DOMAIN-CONTAINING PROTEIN"/>
    <property type="match status" value="1"/>
</dbReference>
<name>A0A6G1BR01_9ORYZ</name>
<evidence type="ECO:0000313" key="2">
    <source>
        <dbReference type="Proteomes" id="UP000479710"/>
    </source>
</evidence>
<dbReference type="InterPro" id="IPR042885">
    <property type="entry name" value="HIPP47/16"/>
</dbReference>
<evidence type="ECO:0000313" key="1">
    <source>
        <dbReference type="EMBL" id="KAF0890478.1"/>
    </source>
</evidence>
<organism evidence="1 2">
    <name type="scientific">Oryza meyeriana var. granulata</name>
    <dbReference type="NCBI Taxonomy" id="110450"/>
    <lineage>
        <taxon>Eukaryota</taxon>
        <taxon>Viridiplantae</taxon>
        <taxon>Streptophyta</taxon>
        <taxon>Embryophyta</taxon>
        <taxon>Tracheophyta</taxon>
        <taxon>Spermatophyta</taxon>
        <taxon>Magnoliopsida</taxon>
        <taxon>Liliopsida</taxon>
        <taxon>Poales</taxon>
        <taxon>Poaceae</taxon>
        <taxon>BOP clade</taxon>
        <taxon>Oryzoideae</taxon>
        <taxon>Oryzeae</taxon>
        <taxon>Oryzinae</taxon>
        <taxon>Oryza</taxon>
        <taxon>Oryza meyeriana</taxon>
    </lineage>
</organism>